<gene>
    <name evidence="3" type="ORF">Apau_1986</name>
</gene>
<keyword evidence="4" id="KW-1185">Reference proteome</keyword>
<proteinExistence type="inferred from homology"/>
<name>E3CX51_9BACT</name>
<dbReference type="eggNOG" id="COG3206">
    <property type="taxonomic scope" value="Bacteria"/>
</dbReference>
<dbReference type="EMBL" id="CM001022">
    <property type="protein sequence ID" value="EFQ24398.1"/>
    <property type="molecule type" value="Genomic_DNA"/>
</dbReference>
<dbReference type="Proteomes" id="UP000005096">
    <property type="component" value="Chromosome"/>
</dbReference>
<evidence type="ECO:0000313" key="4">
    <source>
        <dbReference type="Proteomes" id="UP000005096"/>
    </source>
</evidence>
<evidence type="ECO:0008006" key="5">
    <source>
        <dbReference type="Google" id="ProtNLM"/>
    </source>
</evidence>
<dbReference type="HOGENOM" id="CLU_042408_0_0_0"/>
<evidence type="ECO:0000313" key="3">
    <source>
        <dbReference type="EMBL" id="EFQ24398.1"/>
    </source>
</evidence>
<dbReference type="AlphaFoldDB" id="E3CX51"/>
<sequence length="419" mass="47330">MGKSLVCAAGLPEGWKGAFSKAPESTSVCPVESEAPASSEGEVRPLRLWELEVYLKCPVVGLCLTKQEQHQLLKRFGVQTKRMSPFDVHEVFVACGENENRLSLRVQGFLERKYARRCRELSGMDEPSLLREWGRDFAAGRMGESFWPLVTHPALSDAGRRKVFGDVHMAMHDSLEDRGLRLREIQELREAREGLSAKLRDSETACRRLEADMRALEKESAALLRRVEEAEGARAASGRDRPAREVERMARPEEERQRLLARAEVAEERLAAREGQMEVLKARVEELEREREQKDLFIRETHCILEGMKGQGGCDPNCPAYDLCSKRVLIVGGIARMETLYRRLVEENGGVFEYHDGKVRGGSRQLEERLKRADMVLCPVTCNSHAACLLVKNLGKKYNKPVRMLENHSVSSLARAMGS</sequence>
<dbReference type="STRING" id="584708.Apau_1986"/>
<dbReference type="InterPro" id="IPR016772">
    <property type="entry name" value="UCP020408"/>
</dbReference>
<dbReference type="RefSeq" id="WP_006301636.1">
    <property type="nucleotide sequence ID" value="NZ_CM001022.1"/>
</dbReference>
<evidence type="ECO:0000256" key="2">
    <source>
        <dbReference type="SAM" id="MobiDB-lite"/>
    </source>
</evidence>
<dbReference type="OrthoDB" id="7829313at2"/>
<protein>
    <recommendedName>
        <fullName evidence="5">DUF2325 domain-containing protein</fullName>
    </recommendedName>
</protein>
<organism evidence="3 4">
    <name type="scientific">Aminomonas paucivorans DSM 12260</name>
    <dbReference type="NCBI Taxonomy" id="584708"/>
    <lineage>
        <taxon>Bacteria</taxon>
        <taxon>Thermotogati</taxon>
        <taxon>Synergistota</taxon>
        <taxon>Synergistia</taxon>
        <taxon>Synergistales</taxon>
        <taxon>Synergistaceae</taxon>
        <taxon>Aminomonas</taxon>
    </lineage>
</organism>
<reference evidence="3 4" key="1">
    <citation type="journal article" date="2010" name="Stand. Genomic Sci.">
        <title>Non-contiguous finished genome sequence of Aminomonas paucivorans type strain (GLU-3).</title>
        <authorList>
            <person name="Pitluck S."/>
            <person name="Yasawong M."/>
            <person name="Held B."/>
            <person name="Lapidus A."/>
            <person name="Nolan M."/>
            <person name="Copeland A."/>
            <person name="Lucas S."/>
            <person name="Del Rio T.G."/>
            <person name="Tice H."/>
            <person name="Cheng J.F."/>
            <person name="Chertkov O."/>
            <person name="Goodwin L."/>
            <person name="Tapia R."/>
            <person name="Han C."/>
            <person name="Liolios K."/>
            <person name="Ivanova N."/>
            <person name="Mavromatis K."/>
            <person name="Ovchinnikova G."/>
            <person name="Pati A."/>
            <person name="Chen A."/>
            <person name="Palaniappan K."/>
            <person name="Land M."/>
            <person name="Hauser L."/>
            <person name="Chang Y.J."/>
            <person name="Jeffries C.D."/>
            <person name="Pukall R."/>
            <person name="Spring S."/>
            <person name="Rohde M."/>
            <person name="Sikorski J."/>
            <person name="Goker M."/>
            <person name="Woyke T."/>
            <person name="Bristow J."/>
            <person name="Eisen J.A."/>
            <person name="Markowitz V."/>
            <person name="Hugenholtz P."/>
            <person name="Kyrpides N.C."/>
            <person name="Klenk H.P."/>
        </authorList>
    </citation>
    <scope>NUCLEOTIDE SEQUENCE [LARGE SCALE GENOMIC DNA]</scope>
    <source>
        <strain evidence="3 4">DSM 12260</strain>
    </source>
</reference>
<evidence type="ECO:0000256" key="1">
    <source>
        <dbReference type="ARBA" id="ARBA00007189"/>
    </source>
</evidence>
<accession>E3CX51</accession>
<dbReference type="PaxDb" id="584708-Apau_1986"/>
<feature type="region of interest" description="Disordered" evidence="2">
    <location>
        <begin position="227"/>
        <end position="252"/>
    </location>
</feature>
<dbReference type="Pfam" id="PF10087">
    <property type="entry name" value="DUF2325"/>
    <property type="match status" value="1"/>
</dbReference>
<comment type="similarity">
    <text evidence="1">Belongs to the UPF0751 family.</text>
</comment>